<gene>
    <name evidence="2" type="ORF">CHLRE_13g566100v5</name>
</gene>
<evidence type="ECO:0000313" key="2">
    <source>
        <dbReference type="EMBL" id="PNW73621.1"/>
    </source>
</evidence>
<evidence type="ECO:0000313" key="3">
    <source>
        <dbReference type="Proteomes" id="UP000006906"/>
    </source>
</evidence>
<dbReference type="GeneID" id="66055907"/>
<organism evidence="2 3">
    <name type="scientific">Chlamydomonas reinhardtii</name>
    <name type="common">Chlamydomonas smithii</name>
    <dbReference type="NCBI Taxonomy" id="3055"/>
    <lineage>
        <taxon>Eukaryota</taxon>
        <taxon>Viridiplantae</taxon>
        <taxon>Chlorophyta</taxon>
        <taxon>core chlorophytes</taxon>
        <taxon>Chlorophyceae</taxon>
        <taxon>CS clade</taxon>
        <taxon>Chlamydomonadales</taxon>
        <taxon>Chlamydomonadaceae</taxon>
        <taxon>Chlamydomonas</taxon>
    </lineage>
</organism>
<dbReference type="Proteomes" id="UP000006906">
    <property type="component" value="Chromosome 13"/>
</dbReference>
<keyword evidence="1" id="KW-1133">Transmembrane helix</keyword>
<accession>A0A2K3CZD6</accession>
<dbReference type="OrthoDB" id="10366265at2759"/>
<dbReference type="KEGG" id="cre:CHLRE_13g566100v5"/>
<evidence type="ECO:0000256" key="1">
    <source>
        <dbReference type="SAM" id="Phobius"/>
    </source>
</evidence>
<dbReference type="OMA" id="WPWRIST"/>
<dbReference type="InParanoid" id="A0A2K3CZD6"/>
<keyword evidence="1" id="KW-0812">Transmembrane</keyword>
<name>A0A2K3CZD6_CHLRE</name>
<dbReference type="AlphaFoldDB" id="A0A2K3CZD6"/>
<dbReference type="Gramene" id="PNW73621">
    <property type="protein sequence ID" value="PNW73621"/>
    <property type="gene ID" value="CHLRE_13g566100v5"/>
</dbReference>
<keyword evidence="1" id="KW-0472">Membrane</keyword>
<proteinExistence type="predicted"/>
<dbReference type="RefSeq" id="XP_042917252.1">
    <property type="nucleotide sequence ID" value="XM_043069277.1"/>
</dbReference>
<keyword evidence="3" id="KW-1185">Reference proteome</keyword>
<dbReference type="EMBL" id="CM008974">
    <property type="protein sequence ID" value="PNW73621.1"/>
    <property type="molecule type" value="Genomic_DNA"/>
</dbReference>
<feature type="transmembrane region" description="Helical" evidence="1">
    <location>
        <begin position="34"/>
        <end position="52"/>
    </location>
</feature>
<reference evidence="2 3" key="1">
    <citation type="journal article" date="2007" name="Science">
        <title>The Chlamydomonas genome reveals the evolution of key animal and plant functions.</title>
        <authorList>
            <person name="Merchant S.S."/>
            <person name="Prochnik S.E."/>
            <person name="Vallon O."/>
            <person name="Harris E.H."/>
            <person name="Karpowicz S.J."/>
            <person name="Witman G.B."/>
            <person name="Terry A."/>
            <person name="Salamov A."/>
            <person name="Fritz-Laylin L.K."/>
            <person name="Marechal-Drouard L."/>
            <person name="Marshall W.F."/>
            <person name="Qu L.H."/>
            <person name="Nelson D.R."/>
            <person name="Sanderfoot A.A."/>
            <person name="Spalding M.H."/>
            <person name="Kapitonov V.V."/>
            <person name="Ren Q."/>
            <person name="Ferris P."/>
            <person name="Lindquist E."/>
            <person name="Shapiro H."/>
            <person name="Lucas S.M."/>
            <person name="Grimwood J."/>
            <person name="Schmutz J."/>
            <person name="Cardol P."/>
            <person name="Cerutti H."/>
            <person name="Chanfreau G."/>
            <person name="Chen C.L."/>
            <person name="Cognat V."/>
            <person name="Croft M.T."/>
            <person name="Dent R."/>
            <person name="Dutcher S."/>
            <person name="Fernandez E."/>
            <person name="Fukuzawa H."/>
            <person name="Gonzalez-Ballester D."/>
            <person name="Gonzalez-Halphen D."/>
            <person name="Hallmann A."/>
            <person name="Hanikenne M."/>
            <person name="Hippler M."/>
            <person name="Inwood W."/>
            <person name="Jabbari K."/>
            <person name="Kalanon M."/>
            <person name="Kuras R."/>
            <person name="Lefebvre P.A."/>
            <person name="Lemaire S.D."/>
            <person name="Lobanov A.V."/>
            <person name="Lohr M."/>
            <person name="Manuell A."/>
            <person name="Meier I."/>
            <person name="Mets L."/>
            <person name="Mittag M."/>
            <person name="Mittelmeier T."/>
            <person name="Moroney J.V."/>
            <person name="Moseley J."/>
            <person name="Napoli C."/>
            <person name="Nedelcu A.M."/>
            <person name="Niyogi K."/>
            <person name="Novoselov S.V."/>
            <person name="Paulsen I.T."/>
            <person name="Pazour G."/>
            <person name="Purton S."/>
            <person name="Ral J.P."/>
            <person name="Riano-Pachon D.M."/>
            <person name="Riekhof W."/>
            <person name="Rymarquis L."/>
            <person name="Schroda M."/>
            <person name="Stern D."/>
            <person name="Umen J."/>
            <person name="Willows R."/>
            <person name="Wilson N."/>
            <person name="Zimmer S.L."/>
            <person name="Allmer J."/>
            <person name="Balk J."/>
            <person name="Bisova K."/>
            <person name="Chen C.J."/>
            <person name="Elias M."/>
            <person name="Gendler K."/>
            <person name="Hauser C."/>
            <person name="Lamb M.R."/>
            <person name="Ledford H."/>
            <person name="Long J.C."/>
            <person name="Minagawa J."/>
            <person name="Page M.D."/>
            <person name="Pan J."/>
            <person name="Pootakham W."/>
            <person name="Roje S."/>
            <person name="Rose A."/>
            <person name="Stahlberg E."/>
            <person name="Terauchi A.M."/>
            <person name="Yang P."/>
            <person name="Ball S."/>
            <person name="Bowler C."/>
            <person name="Dieckmann C.L."/>
            <person name="Gladyshev V.N."/>
            <person name="Green P."/>
            <person name="Jorgensen R."/>
            <person name="Mayfield S."/>
            <person name="Mueller-Roeber B."/>
            <person name="Rajamani S."/>
            <person name="Sayre R.T."/>
            <person name="Brokstein P."/>
            <person name="Dubchak I."/>
            <person name="Goodstein D."/>
            <person name="Hornick L."/>
            <person name="Huang Y.W."/>
            <person name="Jhaveri J."/>
            <person name="Luo Y."/>
            <person name="Martinez D."/>
            <person name="Ngau W.C."/>
            <person name="Otillar B."/>
            <person name="Poliakov A."/>
            <person name="Porter A."/>
            <person name="Szajkowski L."/>
            <person name="Werner G."/>
            <person name="Zhou K."/>
            <person name="Grigoriev I.V."/>
            <person name="Rokhsar D.S."/>
            <person name="Grossman A.R."/>
        </authorList>
    </citation>
    <scope>NUCLEOTIDE SEQUENCE [LARGE SCALE GENOMIC DNA]</scope>
    <source>
        <strain evidence="3">CC-503</strain>
    </source>
</reference>
<protein>
    <submittedName>
        <fullName evidence="2">Uncharacterized protein</fullName>
    </submittedName>
</protein>
<sequence>MVEAWPTWERDVKLGVGAAATLASRYYFNKRQLWPWRISTLIAWPALGLGLMDVAMQMTATKEPIIRKVDEARAQQQQQSQQAKAAASS</sequence>